<evidence type="ECO:0000313" key="16">
    <source>
        <dbReference type="EMBL" id="MSV23629.1"/>
    </source>
</evidence>
<evidence type="ECO:0000256" key="10">
    <source>
        <dbReference type="ARBA" id="ARBA00022624"/>
    </source>
</evidence>
<comment type="pathway">
    <text evidence="4">Amino-acid degradation; L-threonine degradation via propanoate pathway; propanoate from L-threonine: step 1/4.</text>
</comment>
<dbReference type="GO" id="GO:0006565">
    <property type="term" value="P:L-serine catabolic process"/>
    <property type="evidence" value="ECO:0007669"/>
    <property type="project" value="TreeGrafter"/>
</dbReference>
<name>A0A6I2UTS3_9FIRM</name>
<organism evidence="16 17">
    <name type="scientific">Selenomonas montiformis</name>
    <dbReference type="NCBI Taxonomy" id="2652285"/>
    <lineage>
        <taxon>Bacteria</taxon>
        <taxon>Bacillati</taxon>
        <taxon>Bacillota</taxon>
        <taxon>Negativicutes</taxon>
        <taxon>Selenomonadales</taxon>
        <taxon>Selenomonadaceae</taxon>
        <taxon>Selenomonas</taxon>
    </lineage>
</organism>
<evidence type="ECO:0000256" key="14">
    <source>
        <dbReference type="ARBA" id="ARBA00031427"/>
    </source>
</evidence>
<keyword evidence="17" id="KW-1185">Reference proteome</keyword>
<comment type="similarity">
    <text evidence="5">Belongs to the serine/threonine dehydratase family.</text>
</comment>
<dbReference type="Gene3D" id="3.30.70.260">
    <property type="match status" value="1"/>
</dbReference>
<comment type="subunit">
    <text evidence="6">In the native structure, TdcB is in a dimeric form, whereas in the TdcB-AMP complex, it exists in a tetrameric form (dimer of dimers).</text>
</comment>
<dbReference type="FunFam" id="3.40.50.1100:FF:000005">
    <property type="entry name" value="Threonine dehydratase catabolic"/>
    <property type="match status" value="1"/>
</dbReference>
<evidence type="ECO:0000256" key="13">
    <source>
        <dbReference type="ARBA" id="ARBA00025527"/>
    </source>
</evidence>
<dbReference type="InterPro" id="IPR045865">
    <property type="entry name" value="ACT-like_dom_sf"/>
</dbReference>
<dbReference type="GO" id="GO:0009097">
    <property type="term" value="P:isoleucine biosynthetic process"/>
    <property type="evidence" value="ECO:0007669"/>
    <property type="project" value="UniProtKB-UniPathway"/>
</dbReference>
<dbReference type="InterPro" id="IPR036052">
    <property type="entry name" value="TrpB-like_PALP_sf"/>
</dbReference>
<dbReference type="GO" id="GO:0070689">
    <property type="term" value="P:L-threonine catabolic process to propionate"/>
    <property type="evidence" value="ECO:0007669"/>
    <property type="project" value="UniProtKB-UniPathway"/>
</dbReference>
<dbReference type="PROSITE" id="PS51671">
    <property type="entry name" value="ACT"/>
    <property type="match status" value="1"/>
</dbReference>
<keyword evidence="11" id="KW-0663">Pyridoxal phosphate</keyword>
<reference evidence="16 17" key="1">
    <citation type="submission" date="2019-08" db="EMBL/GenBank/DDBJ databases">
        <title>In-depth cultivation of the pig gut microbiome towards novel bacterial diversity and tailored functional studies.</title>
        <authorList>
            <person name="Wylensek D."/>
            <person name="Hitch T.C.A."/>
            <person name="Clavel T."/>
        </authorList>
    </citation>
    <scope>NUCLEOTIDE SEQUENCE [LARGE SCALE GENOMIC DNA]</scope>
    <source>
        <strain evidence="17">WCA-380-WT-3B3</strain>
    </source>
</reference>
<evidence type="ECO:0000256" key="1">
    <source>
        <dbReference type="ARBA" id="ARBA00001274"/>
    </source>
</evidence>
<dbReference type="EC" id="4.3.1.19" evidence="7"/>
<evidence type="ECO:0000256" key="4">
    <source>
        <dbReference type="ARBA" id="ARBA00004958"/>
    </source>
</evidence>
<dbReference type="UniPathway" id="UPA00052">
    <property type="reaction ID" value="UER00507"/>
</dbReference>
<dbReference type="SUPFAM" id="SSF53686">
    <property type="entry name" value="Tryptophan synthase beta subunit-like PLP-dependent enzymes"/>
    <property type="match status" value="1"/>
</dbReference>
<comment type="function">
    <text evidence="13">Catalyzes the anaerobic formation of alpha-ketobutyrate and ammonia from threonine in a two-step reaction. The first step involved a dehydration of threonine and a production of enamine intermediates (aminocrotonate), which tautomerizes to its imine form (iminobutyrate). Both intermediates are unstable and short-lived. The second step is the nonenzymatic hydrolysis of the enamine/imine intermediates to form 2-ketobutyrate and free ammonia. In the low water environment of the cell, the second step is accelerated by RidA.</text>
</comment>
<dbReference type="InterPro" id="IPR005789">
    <property type="entry name" value="Thr_deHydtase_catblc"/>
</dbReference>
<evidence type="ECO:0000256" key="5">
    <source>
        <dbReference type="ARBA" id="ARBA00010869"/>
    </source>
</evidence>
<keyword evidence="12 16" id="KW-0456">Lyase</keyword>
<proteinExistence type="inferred from homology"/>
<evidence type="ECO:0000256" key="7">
    <source>
        <dbReference type="ARBA" id="ARBA00012096"/>
    </source>
</evidence>
<dbReference type="RefSeq" id="WP_154619394.1">
    <property type="nucleotide sequence ID" value="NZ_CBCTNG010000013.1"/>
</dbReference>
<dbReference type="InterPro" id="IPR050147">
    <property type="entry name" value="Ser/Thr_Dehydratase"/>
</dbReference>
<dbReference type="UniPathway" id="UPA00047">
    <property type="reaction ID" value="UER00054"/>
</dbReference>
<dbReference type="GO" id="GO:0003941">
    <property type="term" value="F:L-serine ammonia-lyase activity"/>
    <property type="evidence" value="ECO:0007669"/>
    <property type="project" value="TreeGrafter"/>
</dbReference>
<dbReference type="InterPro" id="IPR001926">
    <property type="entry name" value="TrpB-like_PALP"/>
</dbReference>
<dbReference type="CDD" id="cd04886">
    <property type="entry name" value="ACT_ThrD-II-like"/>
    <property type="match status" value="1"/>
</dbReference>
<comment type="pathway">
    <text evidence="3">Amino-acid biosynthesis; L-isoleucine biosynthesis; 2-oxobutanoate from L-threonine: step 1/1.</text>
</comment>
<evidence type="ECO:0000256" key="9">
    <source>
        <dbReference type="ARBA" id="ARBA00022533"/>
    </source>
</evidence>
<dbReference type="PANTHER" id="PTHR48078:SF6">
    <property type="entry name" value="L-THREONINE DEHYDRATASE CATABOLIC TDCB"/>
    <property type="match status" value="1"/>
</dbReference>
<comment type="caution">
    <text evidence="16">The sequence shown here is derived from an EMBL/GenBank/DDBJ whole genome shotgun (WGS) entry which is preliminary data.</text>
</comment>
<evidence type="ECO:0000256" key="6">
    <source>
        <dbReference type="ARBA" id="ARBA00011447"/>
    </source>
</evidence>
<dbReference type="FunFam" id="3.40.50.1100:FF:000007">
    <property type="entry name" value="L-threonine dehydratase catabolic TdcB"/>
    <property type="match status" value="1"/>
</dbReference>
<dbReference type="Proteomes" id="UP000430222">
    <property type="component" value="Unassembled WGS sequence"/>
</dbReference>
<dbReference type="CDD" id="cd01562">
    <property type="entry name" value="Thr-dehyd"/>
    <property type="match status" value="1"/>
</dbReference>
<evidence type="ECO:0000313" key="17">
    <source>
        <dbReference type="Proteomes" id="UP000430222"/>
    </source>
</evidence>
<dbReference type="PANTHER" id="PTHR48078">
    <property type="entry name" value="THREONINE DEHYDRATASE, MITOCHONDRIAL-RELATED"/>
    <property type="match status" value="1"/>
</dbReference>
<evidence type="ECO:0000256" key="3">
    <source>
        <dbReference type="ARBA" id="ARBA00004810"/>
    </source>
</evidence>
<dbReference type="AlphaFoldDB" id="A0A6I2UTS3"/>
<keyword evidence="10" id="KW-0028">Amino-acid biosynthesis</keyword>
<feature type="domain" description="ACT" evidence="15">
    <location>
        <begin position="343"/>
        <end position="418"/>
    </location>
</feature>
<evidence type="ECO:0000256" key="8">
    <source>
        <dbReference type="ARBA" id="ARBA00022248"/>
    </source>
</evidence>
<keyword evidence="10" id="KW-0100">Branched-chain amino acid biosynthesis</keyword>
<evidence type="ECO:0000256" key="12">
    <source>
        <dbReference type="ARBA" id="ARBA00023239"/>
    </source>
</evidence>
<protein>
    <recommendedName>
        <fullName evidence="8">L-threonine dehydratase catabolic TdcB</fullName>
        <ecNumber evidence="7">4.3.1.19</ecNumber>
    </recommendedName>
    <alternativeName>
        <fullName evidence="14">Threonine deaminase</fullName>
    </alternativeName>
</protein>
<gene>
    <name evidence="16" type="ORF">FYJ78_00145</name>
</gene>
<dbReference type="PROSITE" id="PS00165">
    <property type="entry name" value="DEHYDRATASE_SER_THR"/>
    <property type="match status" value="1"/>
</dbReference>
<comment type="catalytic activity">
    <reaction evidence="1">
        <text>L-threonine = 2-oxobutanoate + NH4(+)</text>
        <dbReference type="Rhea" id="RHEA:22108"/>
        <dbReference type="ChEBI" id="CHEBI:16763"/>
        <dbReference type="ChEBI" id="CHEBI:28938"/>
        <dbReference type="ChEBI" id="CHEBI:57926"/>
        <dbReference type="EC" id="4.3.1.19"/>
    </reaction>
</comment>
<dbReference type="NCBIfam" id="TIGR01127">
    <property type="entry name" value="ilvA_1Cterm"/>
    <property type="match status" value="1"/>
</dbReference>
<evidence type="ECO:0000256" key="2">
    <source>
        <dbReference type="ARBA" id="ARBA00001933"/>
    </source>
</evidence>
<dbReference type="GO" id="GO:0004794">
    <property type="term" value="F:threonine deaminase activity"/>
    <property type="evidence" value="ECO:0007669"/>
    <property type="project" value="UniProtKB-EC"/>
</dbReference>
<dbReference type="InterPro" id="IPR000634">
    <property type="entry name" value="Ser/Thr_deHydtase_PyrdxlP-BS"/>
</dbReference>
<dbReference type="Gene3D" id="3.40.50.1100">
    <property type="match status" value="2"/>
</dbReference>
<dbReference type="EMBL" id="VUNL01000001">
    <property type="protein sequence ID" value="MSV23629.1"/>
    <property type="molecule type" value="Genomic_DNA"/>
</dbReference>
<dbReference type="InterPro" id="IPR044561">
    <property type="entry name" value="ACT_ThrD-II-like"/>
</dbReference>
<dbReference type="GO" id="GO:0030170">
    <property type="term" value="F:pyridoxal phosphate binding"/>
    <property type="evidence" value="ECO:0007669"/>
    <property type="project" value="InterPro"/>
</dbReference>
<keyword evidence="10" id="KW-0412">Isoleucine biosynthesis</keyword>
<sequence length="418" mass="44563">MSKTETSADPHSDQAIVASTTIAGIYQAARQLEGIVKKTPLIPSEFFSEQCGNQVFLKPENLQHTGAFKLRGAYNKISQLTEAERSKGVITASAGNHAQGVAYAAQKLGVKAVICMPATTPILKVEGTKALGAEVVLHGDGFDDAYAYSLELQKKHGYVYIHPFNDLQVLLGQGTTALEIIDACKDIDAILVPIGGGGFASGVALATKLVNPSIKVIGVEPENAACMKAALDQDKIVTLDSADTVADGCAVRTAGSLTFEFCKKYLDNVITVSEMEIMGALLSLIEKHKLIAEGAGVLSLAALQKLPFKGKKVAAIVSGGNIDISTISALIDKALIARSRVFCFAVPLPDKPGQLLNVSRILAEQNANVIELNHNQAKVTDSFKKVILEVTVETHNEDHVQRIIAALNKNGYDVERIY</sequence>
<evidence type="ECO:0000256" key="11">
    <source>
        <dbReference type="ARBA" id="ARBA00022898"/>
    </source>
</evidence>
<comment type="cofactor">
    <cofactor evidence="2">
        <name>pyridoxal 5'-phosphate</name>
        <dbReference type="ChEBI" id="CHEBI:597326"/>
    </cofactor>
</comment>
<evidence type="ECO:0000259" key="15">
    <source>
        <dbReference type="PROSITE" id="PS51671"/>
    </source>
</evidence>
<keyword evidence="9" id="KW-0021">Allosteric enzyme</keyword>
<dbReference type="SUPFAM" id="SSF55021">
    <property type="entry name" value="ACT-like"/>
    <property type="match status" value="1"/>
</dbReference>
<dbReference type="Pfam" id="PF00291">
    <property type="entry name" value="PALP"/>
    <property type="match status" value="1"/>
</dbReference>
<dbReference type="InterPro" id="IPR002912">
    <property type="entry name" value="ACT_dom"/>
</dbReference>
<accession>A0A6I2UTS3</accession>